<gene>
    <name evidence="1" type="ORF">JZM60_01410</name>
</gene>
<protein>
    <submittedName>
        <fullName evidence="1">Uncharacterized protein</fullName>
    </submittedName>
</protein>
<dbReference type="RefSeq" id="WP_207163771.1">
    <property type="nucleotide sequence ID" value="NZ_CP071382.1"/>
</dbReference>
<sequence>MRSLLYAIIALLLLAGAWTAAGRLGLIAKRSSADPELLALVPEAAVSLAYELDRRRWTSYTIPEGRNPVRILSNAGLPPEYRKRRFPPEQEWNYGIEYQVLDDKGGVLESRVYHHRTKLRLFTDRKRSREYNAAFYLTPKIQPADTRIMLINLAGMAKPASIRFRLASADPGVRDVAIRVYVPELTPEYRLRPTWQRMSERQKTRLAQGNVYPNELLAEAEKQSIVSRMWTPIGPSGVRGQNYVSREIYVLTENEGEEILPEGPPSGFIADALHRTVVPVPERGGRVILRFEPVSGGPTKNGTITVKWYGLGPANRSTNSIPWNGKGTTFDRVFAGGLLDISAPSPLTIRAFLTNGGNETEITPVPFSLRAYVIDAGTPLAFPVAHDRGTPTPFRIDLRRVIAPGAKTPGPLAVTYRIIDSGGRSIRTGSLAVPFVASPYDFVAGEQPAPVVSEPVPFHFLMPPGAAGIRLSAGGEVLAAAYNRPESLLREISVPEDYYRSYDSEERQPAWFPLYHPDHDQLLLANRTVLLGTQLRPPTDIPDLLAGRYTWEDYHPEGKWLARRLVIPWDRRIAFHRDSLPSLFAPIPTGTPATVTLQADAGLAQVEPAVIYRRAGNGPFRAKIALDGKTVFSGTLDGSLGEIRLMPVATGKHQVLVTSPGGVRFAMNHIGPKQGSFSVRLANRFQGKELSFVYEKGTREEETLGLRYYAPASAGRQAVIRVACETNRRGFGPWSSWSFPERRYTIRLDDGEKAQALGTGGGTLLGAEPIYLPFGADMPPGRYRIRVITDKPAGGYLLLSRTTPGIAPRRVIRHEGEVRSIEIAE</sequence>
<evidence type="ECO:0000313" key="2">
    <source>
        <dbReference type="Proteomes" id="UP000663651"/>
    </source>
</evidence>
<dbReference type="EMBL" id="CP071382">
    <property type="protein sequence ID" value="QSV45982.1"/>
    <property type="molecule type" value="Genomic_DNA"/>
</dbReference>
<accession>A0ABX7Q3F3</accession>
<dbReference type="Proteomes" id="UP000663651">
    <property type="component" value="Chromosome"/>
</dbReference>
<keyword evidence="2" id="KW-1185">Reference proteome</keyword>
<name>A0ABX7Q3F3_9BACT</name>
<evidence type="ECO:0000313" key="1">
    <source>
        <dbReference type="EMBL" id="QSV45982.1"/>
    </source>
</evidence>
<reference evidence="1 2" key="1">
    <citation type="submission" date="2021-03" db="EMBL/GenBank/DDBJ databases">
        <title>Geobacter metallireducens gen. nov. sp. nov., a microorganism capable of coupling the complete oxidation of organic compounds to the reduction of iron and other metals.</title>
        <authorList>
            <person name="Li Y."/>
        </authorList>
    </citation>
    <scope>NUCLEOTIDE SEQUENCE [LARGE SCALE GENOMIC DNA]</scope>
    <source>
        <strain evidence="1 2">Jerry-YX</strain>
    </source>
</reference>
<proteinExistence type="predicted"/>
<organism evidence="1 2">
    <name type="scientific">Geobacter benzoatilyticus</name>
    <dbReference type="NCBI Taxonomy" id="2815309"/>
    <lineage>
        <taxon>Bacteria</taxon>
        <taxon>Pseudomonadati</taxon>
        <taxon>Thermodesulfobacteriota</taxon>
        <taxon>Desulfuromonadia</taxon>
        <taxon>Geobacterales</taxon>
        <taxon>Geobacteraceae</taxon>
        <taxon>Geobacter</taxon>
    </lineage>
</organism>